<accession>A0A4D6NM00</accession>
<dbReference type="Proteomes" id="UP000501690">
    <property type="component" value="Linkage Group LG11"/>
</dbReference>
<organism evidence="2 3">
    <name type="scientific">Vigna unguiculata</name>
    <name type="common">Cowpea</name>
    <dbReference type="NCBI Taxonomy" id="3917"/>
    <lineage>
        <taxon>Eukaryota</taxon>
        <taxon>Viridiplantae</taxon>
        <taxon>Streptophyta</taxon>
        <taxon>Embryophyta</taxon>
        <taxon>Tracheophyta</taxon>
        <taxon>Spermatophyta</taxon>
        <taxon>Magnoliopsida</taxon>
        <taxon>eudicotyledons</taxon>
        <taxon>Gunneridae</taxon>
        <taxon>Pentapetalae</taxon>
        <taxon>rosids</taxon>
        <taxon>fabids</taxon>
        <taxon>Fabales</taxon>
        <taxon>Fabaceae</taxon>
        <taxon>Papilionoideae</taxon>
        <taxon>50 kb inversion clade</taxon>
        <taxon>NPAAA clade</taxon>
        <taxon>indigoferoid/millettioid clade</taxon>
        <taxon>Phaseoleae</taxon>
        <taxon>Vigna</taxon>
    </lineage>
</organism>
<evidence type="ECO:0000313" key="2">
    <source>
        <dbReference type="EMBL" id="QCE14850.1"/>
    </source>
</evidence>
<feature type="region of interest" description="Disordered" evidence="1">
    <location>
        <begin position="33"/>
        <end position="53"/>
    </location>
</feature>
<evidence type="ECO:0000256" key="1">
    <source>
        <dbReference type="SAM" id="MobiDB-lite"/>
    </source>
</evidence>
<sequence length="112" mass="12585">MPPRHNVVGLPATPIDVDHESLQTCELHSPLRRDSNHLRASTQGHCHRRRQPELESTSAAISLTRFISSLRRTRARIHVATPCGCSTSSFGGLARRRLPLFSDYNEWKGIGF</sequence>
<evidence type="ECO:0000313" key="3">
    <source>
        <dbReference type="Proteomes" id="UP000501690"/>
    </source>
</evidence>
<dbReference type="EMBL" id="CP039355">
    <property type="protein sequence ID" value="QCE14850.1"/>
    <property type="molecule type" value="Genomic_DNA"/>
</dbReference>
<name>A0A4D6NM00_VIGUN</name>
<proteinExistence type="predicted"/>
<keyword evidence="3" id="KW-1185">Reference proteome</keyword>
<gene>
    <name evidence="2" type="ORF">DEO72_LG11g1856</name>
</gene>
<protein>
    <submittedName>
        <fullName evidence="2">Uncharacterized protein</fullName>
    </submittedName>
</protein>
<dbReference type="AlphaFoldDB" id="A0A4D6NM00"/>
<reference evidence="2 3" key="1">
    <citation type="submission" date="2019-04" db="EMBL/GenBank/DDBJ databases">
        <title>An improved genome assembly and genetic linkage map for asparagus bean, Vigna unguiculata ssp. sesquipedialis.</title>
        <authorList>
            <person name="Xia Q."/>
            <person name="Zhang R."/>
            <person name="Dong Y."/>
        </authorList>
    </citation>
    <scope>NUCLEOTIDE SEQUENCE [LARGE SCALE GENOMIC DNA]</scope>
    <source>
        <tissue evidence="2">Leaf</tissue>
    </source>
</reference>